<dbReference type="GO" id="GO:0006351">
    <property type="term" value="P:DNA-templated transcription"/>
    <property type="evidence" value="ECO:0007669"/>
    <property type="project" value="InterPro"/>
</dbReference>
<dbReference type="InterPro" id="IPR001138">
    <property type="entry name" value="Zn2Cys6_DnaBD"/>
</dbReference>
<dbReference type="CDD" id="cd00067">
    <property type="entry name" value="GAL4"/>
    <property type="match status" value="1"/>
</dbReference>
<dbReference type="SUPFAM" id="SSF57701">
    <property type="entry name" value="Zn2/Cys6 DNA-binding domain"/>
    <property type="match status" value="1"/>
</dbReference>
<organism evidence="5 6">
    <name type="scientific">Cercospora kikuchii</name>
    <dbReference type="NCBI Taxonomy" id="84275"/>
    <lineage>
        <taxon>Eukaryota</taxon>
        <taxon>Fungi</taxon>
        <taxon>Dikarya</taxon>
        <taxon>Ascomycota</taxon>
        <taxon>Pezizomycotina</taxon>
        <taxon>Dothideomycetes</taxon>
        <taxon>Dothideomycetidae</taxon>
        <taxon>Mycosphaerellales</taxon>
        <taxon>Mycosphaerellaceae</taxon>
        <taxon>Cercospora</taxon>
    </lineage>
</organism>
<proteinExistence type="predicted"/>
<dbReference type="InterPro" id="IPR036864">
    <property type="entry name" value="Zn2-C6_fun-type_DNA-bd_sf"/>
</dbReference>
<dbReference type="SMART" id="SM00066">
    <property type="entry name" value="GAL4"/>
    <property type="match status" value="1"/>
</dbReference>
<dbReference type="GeneID" id="68295322"/>
<evidence type="ECO:0000256" key="1">
    <source>
        <dbReference type="ARBA" id="ARBA00022723"/>
    </source>
</evidence>
<keyword evidence="2" id="KW-0539">Nucleus</keyword>
<dbReference type="PROSITE" id="PS00463">
    <property type="entry name" value="ZN2_CY6_FUNGAL_1"/>
    <property type="match status" value="1"/>
</dbReference>
<dbReference type="GO" id="GO:0003677">
    <property type="term" value="F:DNA binding"/>
    <property type="evidence" value="ECO:0007669"/>
    <property type="project" value="InterPro"/>
</dbReference>
<sequence length="676" mass="76448">MDSKAKQRRSRKVCENCHVRKLRCNVEDIGSPCSNCVTYRASCVLRKRKNRRESLLSEHARRRSPPAAVAQASPADGALDVLGPFARSPSDDRDSSGPMTVESFDYNHMLDLDDVFTFTGNSSSMPLAASQSCSANAPTPSQHSGAFLTFEHLCKDDLTFLREQGCLDLPQKGVFRELMLLYFKFVHPNLPIVPQELFWSRWHGDEFVLGTFSLLLVRAMIYAASGYANANLLSALGFANRREARNASYRKAKLVFDFEADRDPISNAQSCLLLTYETSTMQLRINSSWLAHAIRFARMARAESYYRYQTSDNQRAKLLKRLWWGIVFRDRILSLGLRRKLQVEIDPTWEDAHGRLKEEYALSAADFDSELGVSPVHSLETQLRLAQLVNLTCHVMPGLSGALSILYHHESLDDRLEAASRSLVSSINNLHRAVAELQRWQESALQIFPSPISLDDSDVDEAISIYANMIFVYQASAVFALQTQLIFIHELVPASRSLIDEDTIEESVEALEDANADIMRRIKELIQTRLLDSLPVSIVPLVGPPLLLQAINLAAVRGTHLEATESRKLDIFTRTLESCRERFRGSDFVFDLLMNMIGYAQDDEKFMSAMSNWRRSSKDVDYSTSGHTRIKLDWSNLVCQRPKLFLRLMVHMDLAFCTGHPPDESDLPEGLRKQAA</sequence>
<dbReference type="CDD" id="cd12148">
    <property type="entry name" value="fungal_TF_MHR"/>
    <property type="match status" value="1"/>
</dbReference>
<gene>
    <name evidence="5" type="ORF">CKM354_000974700</name>
</gene>
<dbReference type="Gene3D" id="4.10.240.10">
    <property type="entry name" value="Zn(2)-C6 fungal-type DNA-binding domain"/>
    <property type="match status" value="1"/>
</dbReference>
<dbReference type="Pfam" id="PF04082">
    <property type="entry name" value="Fungal_trans"/>
    <property type="match status" value="1"/>
</dbReference>
<dbReference type="RefSeq" id="XP_044661114.1">
    <property type="nucleotide sequence ID" value="XM_044805179.1"/>
</dbReference>
<evidence type="ECO:0000256" key="3">
    <source>
        <dbReference type="SAM" id="MobiDB-lite"/>
    </source>
</evidence>
<reference evidence="5 6" key="1">
    <citation type="submission" date="2021-01" db="EMBL/GenBank/DDBJ databases">
        <title>Cercospora kikuchii MAFF 305040 whole genome shotgun sequence.</title>
        <authorList>
            <person name="Kashiwa T."/>
            <person name="Suzuki T."/>
        </authorList>
    </citation>
    <scope>NUCLEOTIDE SEQUENCE [LARGE SCALE GENOMIC DNA]</scope>
    <source>
        <strain evidence="5 6">MAFF 305040</strain>
    </source>
</reference>
<feature type="region of interest" description="Disordered" evidence="3">
    <location>
        <begin position="54"/>
        <end position="73"/>
    </location>
</feature>
<keyword evidence="6" id="KW-1185">Reference proteome</keyword>
<evidence type="ECO:0000313" key="5">
    <source>
        <dbReference type="EMBL" id="GIZ46627.1"/>
    </source>
</evidence>
<dbReference type="PROSITE" id="PS50048">
    <property type="entry name" value="ZN2_CY6_FUNGAL_2"/>
    <property type="match status" value="1"/>
</dbReference>
<evidence type="ECO:0000313" key="6">
    <source>
        <dbReference type="Proteomes" id="UP000825890"/>
    </source>
</evidence>
<dbReference type="InterPro" id="IPR052761">
    <property type="entry name" value="Fungal_Detox/Toxin_TFs"/>
</dbReference>
<dbReference type="AlphaFoldDB" id="A0A9P3CSA8"/>
<dbReference type="Pfam" id="PF00172">
    <property type="entry name" value="Zn_clus"/>
    <property type="match status" value="1"/>
</dbReference>
<feature type="domain" description="Zn(2)-C6 fungal-type" evidence="4">
    <location>
        <begin position="13"/>
        <end position="45"/>
    </location>
</feature>
<keyword evidence="1" id="KW-0479">Metal-binding</keyword>
<name>A0A9P3CSA8_9PEZI</name>
<dbReference type="OrthoDB" id="5121955at2759"/>
<comment type="caution">
    <text evidence="5">The sequence shown here is derived from an EMBL/GenBank/DDBJ whole genome shotgun (WGS) entry which is preliminary data.</text>
</comment>
<dbReference type="PANTHER" id="PTHR47425">
    <property type="entry name" value="FARB-RELATED"/>
    <property type="match status" value="1"/>
</dbReference>
<dbReference type="PANTHER" id="PTHR47425:SF2">
    <property type="entry name" value="FARB-RELATED"/>
    <property type="match status" value="1"/>
</dbReference>
<accession>A0A9P3CSA8</accession>
<evidence type="ECO:0000259" key="4">
    <source>
        <dbReference type="PROSITE" id="PS50048"/>
    </source>
</evidence>
<dbReference type="GO" id="GO:0000981">
    <property type="term" value="F:DNA-binding transcription factor activity, RNA polymerase II-specific"/>
    <property type="evidence" value="ECO:0007669"/>
    <property type="project" value="InterPro"/>
</dbReference>
<dbReference type="EMBL" id="BOLY01000006">
    <property type="protein sequence ID" value="GIZ46627.1"/>
    <property type="molecule type" value="Genomic_DNA"/>
</dbReference>
<evidence type="ECO:0000256" key="2">
    <source>
        <dbReference type="ARBA" id="ARBA00023242"/>
    </source>
</evidence>
<dbReference type="GO" id="GO:0008270">
    <property type="term" value="F:zinc ion binding"/>
    <property type="evidence" value="ECO:0007669"/>
    <property type="project" value="InterPro"/>
</dbReference>
<dbReference type="Proteomes" id="UP000825890">
    <property type="component" value="Unassembled WGS sequence"/>
</dbReference>
<dbReference type="InterPro" id="IPR007219">
    <property type="entry name" value="XnlR_reg_dom"/>
</dbReference>
<protein>
    <recommendedName>
        <fullName evidence="4">Zn(2)-C6 fungal-type domain-containing protein</fullName>
    </recommendedName>
</protein>